<dbReference type="RefSeq" id="WP_155320188.1">
    <property type="nucleotide sequence ID" value="NZ_AP021874.1"/>
</dbReference>
<dbReference type="EMBL" id="AP021874">
    <property type="protein sequence ID" value="BBO72501.1"/>
    <property type="molecule type" value="Genomic_DNA"/>
</dbReference>
<dbReference type="GO" id="GO:0035438">
    <property type="term" value="F:cyclic-di-GMP binding"/>
    <property type="evidence" value="ECO:0007669"/>
    <property type="project" value="InterPro"/>
</dbReference>
<evidence type="ECO:0000259" key="1">
    <source>
        <dbReference type="Pfam" id="PF07238"/>
    </source>
</evidence>
<keyword evidence="3" id="KW-1185">Reference proteome</keyword>
<dbReference type="Proteomes" id="UP000427906">
    <property type="component" value="Chromosome"/>
</dbReference>
<protein>
    <recommendedName>
        <fullName evidence="1">PilZ domain-containing protein</fullName>
    </recommendedName>
</protein>
<dbReference type="AlphaFoldDB" id="A0A5K7YZ84"/>
<feature type="domain" description="PilZ" evidence="1">
    <location>
        <begin position="14"/>
        <end position="108"/>
    </location>
</feature>
<accession>A0A5K7YZ84</accession>
<sequence>MIDVRSQHIEVSNERRQYPRLEFRCTALFGHVKGVVNVTDLSLNGLFVEVDDKTNLNPGRLVSLAIKFPTEEKAVLLKAKIVNVNKRGVGCHFVDLAPRNIEAIKNCFETFRDTLPLH</sequence>
<evidence type="ECO:0000313" key="3">
    <source>
        <dbReference type="Proteomes" id="UP000427906"/>
    </source>
</evidence>
<dbReference type="KEGG" id="dalk:DSCA_64310"/>
<gene>
    <name evidence="2" type="ORF">DSCA_64310</name>
</gene>
<dbReference type="InterPro" id="IPR009875">
    <property type="entry name" value="PilZ_domain"/>
</dbReference>
<dbReference type="Pfam" id="PF07238">
    <property type="entry name" value="PilZ"/>
    <property type="match status" value="1"/>
</dbReference>
<reference evidence="2 3" key="1">
    <citation type="submission" date="2019-11" db="EMBL/GenBank/DDBJ databases">
        <title>Comparative genomics of hydrocarbon-degrading Desulfosarcina strains.</title>
        <authorList>
            <person name="Watanabe M."/>
            <person name="Kojima H."/>
            <person name="Fukui M."/>
        </authorList>
    </citation>
    <scope>NUCLEOTIDE SEQUENCE [LARGE SCALE GENOMIC DNA]</scope>
    <source>
        <strain evidence="2 3">PL12</strain>
    </source>
</reference>
<name>A0A5K7YZ84_9BACT</name>
<evidence type="ECO:0000313" key="2">
    <source>
        <dbReference type="EMBL" id="BBO72501.1"/>
    </source>
</evidence>
<organism evidence="2 3">
    <name type="scientific">Desulfosarcina alkanivorans</name>
    <dbReference type="NCBI Taxonomy" id="571177"/>
    <lineage>
        <taxon>Bacteria</taxon>
        <taxon>Pseudomonadati</taxon>
        <taxon>Thermodesulfobacteriota</taxon>
        <taxon>Desulfobacteria</taxon>
        <taxon>Desulfobacterales</taxon>
        <taxon>Desulfosarcinaceae</taxon>
        <taxon>Desulfosarcina</taxon>
    </lineage>
</organism>
<dbReference type="Gene3D" id="2.40.10.220">
    <property type="entry name" value="predicted glycosyltransferase like domains"/>
    <property type="match status" value="1"/>
</dbReference>
<dbReference type="SUPFAM" id="SSF141371">
    <property type="entry name" value="PilZ domain-like"/>
    <property type="match status" value="1"/>
</dbReference>
<dbReference type="OrthoDB" id="5419812at2"/>
<proteinExistence type="predicted"/>